<dbReference type="VEuPathDB" id="PiroplasmaDB:BBBOND_0307110"/>
<gene>
    <name evidence="3" type="ORF">BBBOND_0307110</name>
</gene>
<dbReference type="STRING" id="5866.A0A061DA42"/>
<dbReference type="OrthoDB" id="1274115at2759"/>
<dbReference type="Pfam" id="PF00106">
    <property type="entry name" value="adh_short"/>
    <property type="match status" value="1"/>
</dbReference>
<comment type="similarity">
    <text evidence="1">Belongs to the short-chain dehydrogenases/reductases (SDR) family.</text>
</comment>
<keyword evidence="4" id="KW-1185">Reference proteome</keyword>
<dbReference type="Gene3D" id="3.90.79.10">
    <property type="entry name" value="Nucleoside Triphosphate Pyrophosphohydrolase"/>
    <property type="match status" value="1"/>
</dbReference>
<evidence type="ECO:0000256" key="2">
    <source>
        <dbReference type="ARBA" id="ARBA00023002"/>
    </source>
</evidence>
<dbReference type="PANTHER" id="PTHR24320">
    <property type="entry name" value="RETINOL DEHYDROGENASE"/>
    <property type="match status" value="1"/>
</dbReference>
<dbReference type="SUPFAM" id="SSF51735">
    <property type="entry name" value="NAD(P)-binding Rossmann-fold domains"/>
    <property type="match status" value="1"/>
</dbReference>
<dbReference type="GeneID" id="24565348"/>
<protein>
    <submittedName>
        <fullName evidence="3">SHORT-CHAIN DEHYDROGENASES/REDUCTASE FAMILY MEMBER protein, putative</fullName>
    </submittedName>
</protein>
<reference evidence="4" key="1">
    <citation type="journal article" date="2014" name="Nucleic Acids Res.">
        <title>The evolutionary dynamics of variant antigen genes in Babesia reveal a history of genomic innovation underlying host-parasite interaction.</title>
        <authorList>
            <person name="Jackson A.P."/>
            <person name="Otto T.D."/>
            <person name="Darby A."/>
            <person name="Ramaprasad A."/>
            <person name="Xia D."/>
            <person name="Echaide I.E."/>
            <person name="Farber M."/>
            <person name="Gahlot S."/>
            <person name="Gamble J."/>
            <person name="Gupta D."/>
            <person name="Gupta Y."/>
            <person name="Jackson L."/>
            <person name="Malandrin L."/>
            <person name="Malas T.B."/>
            <person name="Moussa E."/>
            <person name="Nair M."/>
            <person name="Reid A.J."/>
            <person name="Sanders M."/>
            <person name="Sharma J."/>
            <person name="Tracey A."/>
            <person name="Quail M.A."/>
            <person name="Weir W."/>
            <person name="Wastling J.M."/>
            <person name="Hall N."/>
            <person name="Willadsen P."/>
            <person name="Lingelbach K."/>
            <person name="Shiels B."/>
            <person name="Tait A."/>
            <person name="Berriman M."/>
            <person name="Allred D.R."/>
            <person name="Pain A."/>
        </authorList>
    </citation>
    <scope>NUCLEOTIDE SEQUENCE [LARGE SCALE GENOMIC DNA]</scope>
    <source>
        <strain evidence="4">Bond</strain>
    </source>
</reference>
<name>A0A061DA42_BABBI</name>
<dbReference type="RefSeq" id="XP_012768993.1">
    <property type="nucleotide sequence ID" value="XM_012913539.1"/>
</dbReference>
<keyword evidence="2" id="KW-0560">Oxidoreductase</keyword>
<dbReference type="EMBL" id="LK391709">
    <property type="protein sequence ID" value="CDR96807.1"/>
    <property type="molecule type" value="Genomic_DNA"/>
</dbReference>
<evidence type="ECO:0000256" key="1">
    <source>
        <dbReference type="ARBA" id="ARBA00006484"/>
    </source>
</evidence>
<dbReference type="KEGG" id="bbig:BBBOND_0307110"/>
<dbReference type="PANTHER" id="PTHR24320:SF148">
    <property type="entry name" value="NAD(P)-BINDING ROSSMANN-FOLD SUPERFAMILY PROTEIN"/>
    <property type="match status" value="1"/>
</dbReference>
<sequence length="651" mass="73297">MRISLSRLADARALTEHCGWKLQVALCVDRQPTQFAEFAADRAFREFAEAWRRSTLTQLNVPKLSTIESKITHKITPSKERKPASTNTETEAAVEVTEELDELLAREIAFRPTRRRTQKGQLETKQVEKVNVDGDLRNVERLAQHWLFLALKHRLHGWMLPTADLYHGDGLRQTLQRLCAEQLGESYTPYFIGYAPFFHRTLPVPQVGVESEIKGNKIFYFRARHVPGTALDIRPQTTDIVDHAWHYRSCNMANSSKSKTNSEAPRVVACAADPCYRALIYVLAFVLAHFAVLYKTRFDVNAIARRSVLVNLLHMTESSWAVGLFVLQAGLGFLSLCVYASRFVAAGSPLPFILHEHTDLVGHTAVVTGGTSGVGRETALQLLLWRCKVVIIGRDKTKGANAVEYLRQKAKVGFEMIQYVEMDLNDKKSIATAAAEILRTNASIDFLINNAGVAQEATMNAHKMESMFAANFLGHFYFTKLLMGALKRDKARIINVSSLAHYCYNPNDDPLLKGGHTMQLPRNANAQTYYARSKLFNIWHAQALQRRFDKLEKEHRGVVCFSAAPGIVATPLLESYTRRILAPVLRAVVWCFTKTPRDGANTILYLCSAPLEELTPGGYYYECKLGYVSKHAQDAPKQEALYELAEKMLKT</sequence>
<proteinExistence type="inferred from homology"/>
<dbReference type="InterPro" id="IPR036291">
    <property type="entry name" value="NAD(P)-bd_dom_sf"/>
</dbReference>
<accession>A0A061DA42</accession>
<evidence type="ECO:0000313" key="4">
    <source>
        <dbReference type="Proteomes" id="UP000033188"/>
    </source>
</evidence>
<evidence type="ECO:0000313" key="3">
    <source>
        <dbReference type="EMBL" id="CDR96807.1"/>
    </source>
</evidence>
<dbReference type="InterPro" id="IPR002347">
    <property type="entry name" value="SDR_fam"/>
</dbReference>
<organism evidence="3 4">
    <name type="scientific">Babesia bigemina</name>
    <dbReference type="NCBI Taxonomy" id="5866"/>
    <lineage>
        <taxon>Eukaryota</taxon>
        <taxon>Sar</taxon>
        <taxon>Alveolata</taxon>
        <taxon>Apicomplexa</taxon>
        <taxon>Aconoidasida</taxon>
        <taxon>Piroplasmida</taxon>
        <taxon>Babesiidae</taxon>
        <taxon>Babesia</taxon>
    </lineage>
</organism>
<dbReference type="AlphaFoldDB" id="A0A061DA42"/>
<dbReference type="GO" id="GO:0016491">
    <property type="term" value="F:oxidoreductase activity"/>
    <property type="evidence" value="ECO:0007669"/>
    <property type="project" value="UniProtKB-KW"/>
</dbReference>
<dbReference type="Gene3D" id="3.40.50.720">
    <property type="entry name" value="NAD(P)-binding Rossmann-like Domain"/>
    <property type="match status" value="1"/>
</dbReference>
<dbReference type="PRINTS" id="PR00081">
    <property type="entry name" value="GDHRDH"/>
</dbReference>
<dbReference type="Proteomes" id="UP000033188">
    <property type="component" value="Chromosome 3"/>
</dbReference>